<proteinExistence type="predicted"/>
<keyword evidence="1" id="KW-0862">Zinc</keyword>
<dbReference type="EMBL" id="LZIT01000034">
    <property type="protein sequence ID" value="OBG45363.1"/>
    <property type="molecule type" value="Genomic_DNA"/>
</dbReference>
<dbReference type="PROSITE" id="PS50966">
    <property type="entry name" value="ZF_SWIM"/>
    <property type="match status" value="1"/>
</dbReference>
<evidence type="ECO:0000259" key="2">
    <source>
        <dbReference type="PROSITE" id="PS50966"/>
    </source>
</evidence>
<keyword evidence="1" id="KW-0479">Metal-binding</keyword>
<dbReference type="GO" id="GO:0008270">
    <property type="term" value="F:zinc ion binding"/>
    <property type="evidence" value="ECO:0007669"/>
    <property type="project" value="UniProtKB-KW"/>
</dbReference>
<name>A0ABD6P7H5_9MYCO</name>
<evidence type="ECO:0000313" key="3">
    <source>
        <dbReference type="EMBL" id="OBG45363.1"/>
    </source>
</evidence>
<reference evidence="3 4" key="1">
    <citation type="submission" date="2016-06" db="EMBL/GenBank/DDBJ databases">
        <authorList>
            <person name="Sutton G."/>
            <person name="Brinkac L."/>
            <person name="Sanka R."/>
            <person name="Adams M."/>
            <person name="Lau E."/>
            <person name="Sam S."/>
            <person name="Sreng N."/>
            <person name="Him V."/>
            <person name="Kerleguer A."/>
            <person name="Cheng S."/>
        </authorList>
    </citation>
    <scope>NUCLEOTIDE SEQUENCE [LARGE SCALE GENOMIC DNA]</scope>
    <source>
        <strain evidence="3 4">E2978</strain>
    </source>
</reference>
<comment type="caution">
    <text evidence="3">The sequence shown here is derived from an EMBL/GenBank/DDBJ whole genome shotgun (WGS) entry which is preliminary data.</text>
</comment>
<evidence type="ECO:0000313" key="4">
    <source>
        <dbReference type="Proteomes" id="UP000092086"/>
    </source>
</evidence>
<organism evidence="3 4">
    <name type="scientific">Mycobacterium alsense</name>
    <dbReference type="NCBI Taxonomy" id="324058"/>
    <lineage>
        <taxon>Bacteria</taxon>
        <taxon>Bacillati</taxon>
        <taxon>Actinomycetota</taxon>
        <taxon>Actinomycetes</taxon>
        <taxon>Mycobacteriales</taxon>
        <taxon>Mycobacteriaceae</taxon>
        <taxon>Mycobacterium</taxon>
    </lineage>
</organism>
<sequence>MELDWSGPQLDGYCTCPYAGDGHFCKHPVAVGLAVIDSGAVDDTTEVASALQATVQAMDVDELRELVMTLAHRDGEVRRMLEVRATAASGDDTTAKAEFEAYVRNAVEFRGFVDYRESYAVAQAASQVLDELERHLNAGSAEIVRPALLCALTVLRTITEQTDDSSGVIGAECQHAADLYAQACRLSRPDPVELARWLVTSGPPRRVGRHWCSQISSTRSTTEPSRFTALQSRTWTASTQVATIGAGLKSTPCCWSSPITTATSIELLRC</sequence>
<protein>
    <recommendedName>
        <fullName evidence="2">SWIM-type domain-containing protein</fullName>
    </recommendedName>
</protein>
<dbReference type="AlphaFoldDB" id="A0ABD6P7H5"/>
<evidence type="ECO:0000256" key="1">
    <source>
        <dbReference type="PROSITE-ProRule" id="PRU00325"/>
    </source>
</evidence>
<gene>
    <name evidence="3" type="ORF">A5672_08960</name>
</gene>
<keyword evidence="1" id="KW-0863">Zinc-finger</keyword>
<feature type="domain" description="SWIM-type" evidence="2">
    <location>
        <begin position="1"/>
        <end position="36"/>
    </location>
</feature>
<accession>A0ABD6P7H5</accession>
<dbReference type="Proteomes" id="UP000092086">
    <property type="component" value="Unassembled WGS sequence"/>
</dbReference>
<dbReference type="InterPro" id="IPR007527">
    <property type="entry name" value="Znf_SWIM"/>
</dbReference>